<dbReference type="GO" id="GO:0030490">
    <property type="term" value="P:maturation of SSU-rRNA"/>
    <property type="evidence" value="ECO:0007669"/>
    <property type="project" value="TreeGrafter"/>
</dbReference>
<proteinExistence type="predicted"/>
<evidence type="ECO:0000313" key="4">
    <source>
        <dbReference type="EMBL" id="KAJ3175594.1"/>
    </source>
</evidence>
<dbReference type="PANTHER" id="PTHR23325:SF1">
    <property type="entry name" value="SERUM RESPONSE FACTOR-BINDING PROTEIN 1"/>
    <property type="match status" value="1"/>
</dbReference>
<evidence type="ECO:0000256" key="1">
    <source>
        <dbReference type="ARBA" id="ARBA00023054"/>
    </source>
</evidence>
<accession>A0AAD5TIH2</accession>
<dbReference type="InterPro" id="IPR015158">
    <property type="entry name" value="Bud22_dom"/>
</dbReference>
<sequence length="421" mass="45714">MQDADIKEEPANPVEGSDEVPSPEPDWQKLDEKLKKKMHHIVISLKRSGKKGKAFTLRAMVKKARFYRQKLDLARAAAAPPAGKADNPAEWEAQLAKLDEDLAQIKTFNPTNVLHQRFLSALRRSTLPGVDRLLPLWDGALAGAMTATEAQAEANETTSVGVRSTDPVTVLTRLENRVAATAPVVDVVKEAVEDLFVIITGRKSDGKKKIKKDPPSALATPVKAKTATSTSKRKRTEGGAGPSSTFVSSLGGGDSSDSEDEQGLRFLSGSDDEGHPIYDYGSDVFSGGESESEEEVERPAKKVRKNRAGQQARRALAERKFGKAAQHILNNKLSVAAHAEQQKKKHRQEQLIKRATHAVVPQPNQPAHLQPKTKPAAGGDTNAAPLHPSWEAKRKAKEALQNAASAAKPKKIVFKNDDDED</sequence>
<dbReference type="Proteomes" id="UP001212152">
    <property type="component" value="Unassembled WGS sequence"/>
</dbReference>
<dbReference type="Pfam" id="PF09073">
    <property type="entry name" value="BUD22"/>
    <property type="match status" value="1"/>
</dbReference>
<feature type="compositionally biased region" description="Basic and acidic residues" evidence="2">
    <location>
        <begin position="1"/>
        <end position="10"/>
    </location>
</feature>
<evidence type="ECO:0000313" key="5">
    <source>
        <dbReference type="Proteomes" id="UP001212152"/>
    </source>
</evidence>
<gene>
    <name evidence="4" type="ORF">HDU87_006091</name>
</gene>
<protein>
    <recommendedName>
        <fullName evidence="3">Bud22 domain-containing protein</fullName>
    </recommendedName>
</protein>
<reference evidence="4" key="1">
    <citation type="submission" date="2020-05" db="EMBL/GenBank/DDBJ databases">
        <title>Phylogenomic resolution of chytrid fungi.</title>
        <authorList>
            <person name="Stajich J.E."/>
            <person name="Amses K."/>
            <person name="Simmons R."/>
            <person name="Seto K."/>
            <person name="Myers J."/>
            <person name="Bonds A."/>
            <person name="Quandt C.A."/>
            <person name="Barry K."/>
            <person name="Liu P."/>
            <person name="Grigoriev I."/>
            <person name="Longcore J.E."/>
            <person name="James T.Y."/>
        </authorList>
    </citation>
    <scope>NUCLEOTIDE SEQUENCE</scope>
    <source>
        <strain evidence="4">JEL0379</strain>
    </source>
</reference>
<feature type="region of interest" description="Disordered" evidence="2">
    <location>
        <begin position="1"/>
        <end position="27"/>
    </location>
</feature>
<evidence type="ECO:0000259" key="3">
    <source>
        <dbReference type="Pfam" id="PF09073"/>
    </source>
</evidence>
<feature type="domain" description="Bud22" evidence="3">
    <location>
        <begin position="238"/>
        <end position="414"/>
    </location>
</feature>
<keyword evidence="1" id="KW-0175">Coiled coil</keyword>
<feature type="region of interest" description="Disordered" evidence="2">
    <location>
        <begin position="206"/>
        <end position="312"/>
    </location>
</feature>
<evidence type="ECO:0000256" key="2">
    <source>
        <dbReference type="SAM" id="MobiDB-lite"/>
    </source>
</evidence>
<keyword evidence="5" id="KW-1185">Reference proteome</keyword>
<dbReference type="InterPro" id="IPR037393">
    <property type="entry name" value="Bud22/SRFB1"/>
</dbReference>
<dbReference type="GO" id="GO:0005634">
    <property type="term" value="C:nucleus"/>
    <property type="evidence" value="ECO:0007669"/>
    <property type="project" value="TreeGrafter"/>
</dbReference>
<dbReference type="AlphaFoldDB" id="A0AAD5TIH2"/>
<dbReference type="EMBL" id="JADGJQ010000050">
    <property type="protein sequence ID" value="KAJ3175594.1"/>
    <property type="molecule type" value="Genomic_DNA"/>
</dbReference>
<comment type="caution">
    <text evidence="4">The sequence shown here is derived from an EMBL/GenBank/DDBJ whole genome shotgun (WGS) entry which is preliminary data.</text>
</comment>
<organism evidence="4 5">
    <name type="scientific">Geranomyces variabilis</name>
    <dbReference type="NCBI Taxonomy" id="109894"/>
    <lineage>
        <taxon>Eukaryota</taxon>
        <taxon>Fungi</taxon>
        <taxon>Fungi incertae sedis</taxon>
        <taxon>Chytridiomycota</taxon>
        <taxon>Chytridiomycota incertae sedis</taxon>
        <taxon>Chytridiomycetes</taxon>
        <taxon>Spizellomycetales</taxon>
        <taxon>Powellomycetaceae</taxon>
        <taxon>Geranomyces</taxon>
    </lineage>
</organism>
<feature type="region of interest" description="Disordered" evidence="2">
    <location>
        <begin position="356"/>
        <end position="421"/>
    </location>
</feature>
<dbReference type="PANTHER" id="PTHR23325">
    <property type="entry name" value="SERUM RESPONSE FACTOR-BINDING"/>
    <property type="match status" value="1"/>
</dbReference>
<dbReference type="GO" id="GO:0030686">
    <property type="term" value="C:90S preribosome"/>
    <property type="evidence" value="ECO:0007669"/>
    <property type="project" value="TreeGrafter"/>
</dbReference>
<name>A0AAD5TIH2_9FUNG</name>